<evidence type="ECO:0000313" key="11">
    <source>
        <dbReference type="EMBL" id="QOY86219.1"/>
    </source>
</evidence>
<dbReference type="Proteomes" id="UP000593892">
    <property type="component" value="Chromosome"/>
</dbReference>
<dbReference type="InterPro" id="IPR013766">
    <property type="entry name" value="Thioredoxin_domain"/>
</dbReference>
<comment type="similarity">
    <text evidence="1 7">Belongs to the thioredoxin family.</text>
</comment>
<evidence type="ECO:0000256" key="1">
    <source>
        <dbReference type="ARBA" id="ARBA00008987"/>
    </source>
</evidence>
<keyword evidence="3" id="KW-0249">Electron transport</keyword>
<dbReference type="PROSITE" id="PS00194">
    <property type="entry name" value="THIOREDOXIN_1"/>
    <property type="match status" value="1"/>
</dbReference>
<proteinExistence type="inferred from homology"/>
<dbReference type="RefSeq" id="WP_194447888.1">
    <property type="nucleotide sequence ID" value="NZ_CP063849.1"/>
</dbReference>
<feature type="site" description="Contributes to redox potential value" evidence="8">
    <location>
        <position position="36"/>
    </location>
</feature>
<dbReference type="AlphaFoldDB" id="A0A7S7NN64"/>
<evidence type="ECO:0000256" key="3">
    <source>
        <dbReference type="ARBA" id="ARBA00022982"/>
    </source>
</evidence>
<dbReference type="NCBIfam" id="TIGR01068">
    <property type="entry name" value="thioredoxin"/>
    <property type="match status" value="1"/>
</dbReference>
<dbReference type="Gene3D" id="3.40.30.10">
    <property type="entry name" value="Glutaredoxin"/>
    <property type="match status" value="1"/>
</dbReference>
<keyword evidence="4 9" id="KW-1015">Disulfide bond</keyword>
<gene>
    <name evidence="11" type="primary">trxA</name>
    <name evidence="11" type="ORF">IRI77_25870</name>
</gene>
<name>A0A7S7NN64_PALFE</name>
<dbReference type="EMBL" id="CP063849">
    <property type="protein sequence ID" value="QOY86219.1"/>
    <property type="molecule type" value="Genomic_DNA"/>
</dbReference>
<protein>
    <recommendedName>
        <fullName evidence="6 7">Thioredoxin</fullName>
    </recommendedName>
</protein>
<feature type="site" description="Contributes to redox potential value" evidence="8">
    <location>
        <position position="35"/>
    </location>
</feature>
<dbReference type="GO" id="GO:0005829">
    <property type="term" value="C:cytosol"/>
    <property type="evidence" value="ECO:0007669"/>
    <property type="project" value="TreeGrafter"/>
</dbReference>
<feature type="site" description="Deprotonates C-terminal active site Cys" evidence="8">
    <location>
        <position position="28"/>
    </location>
</feature>
<keyword evidence="5 9" id="KW-0676">Redox-active center</keyword>
<dbReference type="InterPro" id="IPR036249">
    <property type="entry name" value="Thioredoxin-like_sf"/>
</dbReference>
<feature type="disulfide bond" description="Redox-active" evidence="9">
    <location>
        <begin position="34"/>
        <end position="37"/>
    </location>
</feature>
<sequence>MAGKNTVEFSDASFDQDVLNADVPVLVDFWAEWCGPCKMIAPTVDAFAEEYAGKVKVGKVNVDFNNGTAARFMIRGIPALLLFKGGKVVDQRVGAVGKSELVKMVEPHLG</sequence>
<feature type="active site" description="Nucleophile" evidence="8">
    <location>
        <position position="34"/>
    </location>
</feature>
<dbReference type="InterPro" id="IPR017937">
    <property type="entry name" value="Thioredoxin_CS"/>
</dbReference>
<dbReference type="GO" id="GO:0015035">
    <property type="term" value="F:protein-disulfide reductase activity"/>
    <property type="evidence" value="ECO:0007669"/>
    <property type="project" value="UniProtKB-UniRule"/>
</dbReference>
<dbReference type="Pfam" id="PF00085">
    <property type="entry name" value="Thioredoxin"/>
    <property type="match status" value="1"/>
</dbReference>
<organism evidence="11 12">
    <name type="scientific">Paludibaculum fermentans</name>
    <dbReference type="NCBI Taxonomy" id="1473598"/>
    <lineage>
        <taxon>Bacteria</taxon>
        <taxon>Pseudomonadati</taxon>
        <taxon>Acidobacteriota</taxon>
        <taxon>Terriglobia</taxon>
        <taxon>Bryobacterales</taxon>
        <taxon>Bryobacteraceae</taxon>
        <taxon>Paludibaculum</taxon>
    </lineage>
</organism>
<dbReference type="KEGG" id="pfer:IRI77_25870"/>
<dbReference type="SUPFAM" id="SSF52833">
    <property type="entry name" value="Thioredoxin-like"/>
    <property type="match status" value="1"/>
</dbReference>
<evidence type="ECO:0000259" key="10">
    <source>
        <dbReference type="PROSITE" id="PS51352"/>
    </source>
</evidence>
<accession>A0A7S7NN64</accession>
<evidence type="ECO:0000256" key="6">
    <source>
        <dbReference type="NCBIfam" id="TIGR01068"/>
    </source>
</evidence>
<dbReference type="PRINTS" id="PR00421">
    <property type="entry name" value="THIOREDOXIN"/>
</dbReference>
<evidence type="ECO:0000256" key="7">
    <source>
        <dbReference type="PIRNR" id="PIRNR000077"/>
    </source>
</evidence>
<dbReference type="PIRSF" id="PIRSF000077">
    <property type="entry name" value="Thioredoxin"/>
    <property type="match status" value="1"/>
</dbReference>
<evidence type="ECO:0000256" key="5">
    <source>
        <dbReference type="ARBA" id="ARBA00023284"/>
    </source>
</evidence>
<reference evidence="11 12" key="1">
    <citation type="submission" date="2020-10" db="EMBL/GenBank/DDBJ databases">
        <title>Complete genome sequence of Paludibaculum fermentans P105T, a facultatively anaerobic acidobacterium capable of dissimilatory Fe(III) reduction.</title>
        <authorList>
            <person name="Dedysh S.N."/>
            <person name="Beletsky A.V."/>
            <person name="Kulichevskaya I.S."/>
            <person name="Mardanov A.V."/>
            <person name="Ravin N.V."/>
        </authorList>
    </citation>
    <scope>NUCLEOTIDE SEQUENCE [LARGE SCALE GENOMIC DNA]</scope>
    <source>
        <strain evidence="11 12">P105</strain>
    </source>
</reference>
<dbReference type="CDD" id="cd02947">
    <property type="entry name" value="TRX_family"/>
    <property type="match status" value="1"/>
</dbReference>
<feature type="active site" description="Nucleophile" evidence="8">
    <location>
        <position position="37"/>
    </location>
</feature>
<evidence type="ECO:0000313" key="12">
    <source>
        <dbReference type="Proteomes" id="UP000593892"/>
    </source>
</evidence>
<evidence type="ECO:0000256" key="9">
    <source>
        <dbReference type="PIRSR" id="PIRSR000077-4"/>
    </source>
</evidence>
<dbReference type="FunFam" id="3.40.30.10:FF:000001">
    <property type="entry name" value="Thioredoxin"/>
    <property type="match status" value="1"/>
</dbReference>
<evidence type="ECO:0000256" key="2">
    <source>
        <dbReference type="ARBA" id="ARBA00022448"/>
    </source>
</evidence>
<keyword evidence="12" id="KW-1185">Reference proteome</keyword>
<keyword evidence="2" id="KW-0813">Transport</keyword>
<dbReference type="InterPro" id="IPR005746">
    <property type="entry name" value="Thioredoxin"/>
</dbReference>
<dbReference type="PANTHER" id="PTHR45663:SF11">
    <property type="entry name" value="GEO12009P1"/>
    <property type="match status" value="1"/>
</dbReference>
<dbReference type="GO" id="GO:0045454">
    <property type="term" value="P:cell redox homeostasis"/>
    <property type="evidence" value="ECO:0007669"/>
    <property type="project" value="TreeGrafter"/>
</dbReference>
<feature type="domain" description="Thioredoxin" evidence="10">
    <location>
        <begin position="1"/>
        <end position="110"/>
    </location>
</feature>
<evidence type="ECO:0000256" key="8">
    <source>
        <dbReference type="PIRSR" id="PIRSR000077-1"/>
    </source>
</evidence>
<evidence type="ECO:0000256" key="4">
    <source>
        <dbReference type="ARBA" id="ARBA00023157"/>
    </source>
</evidence>
<dbReference type="PROSITE" id="PS51352">
    <property type="entry name" value="THIOREDOXIN_2"/>
    <property type="match status" value="1"/>
</dbReference>
<dbReference type="PANTHER" id="PTHR45663">
    <property type="entry name" value="GEO12009P1"/>
    <property type="match status" value="1"/>
</dbReference>